<dbReference type="EMBL" id="JAUCMV010000001">
    <property type="protein sequence ID" value="KAK0422050.1"/>
    <property type="molecule type" value="Genomic_DNA"/>
</dbReference>
<evidence type="ECO:0008006" key="4">
    <source>
        <dbReference type="Google" id="ProtNLM"/>
    </source>
</evidence>
<name>A0AA39ICV3_9BILA</name>
<accession>A0AA39ICV3</accession>
<evidence type="ECO:0000313" key="2">
    <source>
        <dbReference type="EMBL" id="KAK0422050.1"/>
    </source>
</evidence>
<evidence type="ECO:0000313" key="3">
    <source>
        <dbReference type="Proteomes" id="UP001175271"/>
    </source>
</evidence>
<comment type="caution">
    <text evidence="2">The sequence shown here is derived from an EMBL/GenBank/DDBJ whole genome shotgun (WGS) entry which is preliminary data.</text>
</comment>
<proteinExistence type="predicted"/>
<evidence type="ECO:0000256" key="1">
    <source>
        <dbReference type="SAM" id="SignalP"/>
    </source>
</evidence>
<organism evidence="2 3">
    <name type="scientific">Steinernema hermaphroditum</name>
    <dbReference type="NCBI Taxonomy" id="289476"/>
    <lineage>
        <taxon>Eukaryota</taxon>
        <taxon>Metazoa</taxon>
        <taxon>Ecdysozoa</taxon>
        <taxon>Nematoda</taxon>
        <taxon>Chromadorea</taxon>
        <taxon>Rhabditida</taxon>
        <taxon>Tylenchina</taxon>
        <taxon>Panagrolaimomorpha</taxon>
        <taxon>Strongyloidoidea</taxon>
        <taxon>Steinernematidae</taxon>
        <taxon>Steinernema</taxon>
    </lineage>
</organism>
<protein>
    <recommendedName>
        <fullName evidence="4">Nematode cuticle collagen N-terminal domain-containing protein</fullName>
    </recommendedName>
</protein>
<feature type="signal peptide" evidence="1">
    <location>
        <begin position="1"/>
        <end position="22"/>
    </location>
</feature>
<keyword evidence="1" id="KW-0732">Signal</keyword>
<keyword evidence="3" id="KW-1185">Reference proteome</keyword>
<feature type="chain" id="PRO_5041448447" description="Nematode cuticle collagen N-terminal domain-containing protein" evidence="1">
    <location>
        <begin position="23"/>
        <end position="68"/>
    </location>
</feature>
<dbReference type="Proteomes" id="UP001175271">
    <property type="component" value="Unassembled WGS sequence"/>
</dbReference>
<reference evidence="2" key="1">
    <citation type="submission" date="2023-06" db="EMBL/GenBank/DDBJ databases">
        <title>Genomic analysis of the entomopathogenic nematode Steinernema hermaphroditum.</title>
        <authorList>
            <person name="Schwarz E.M."/>
            <person name="Heppert J.K."/>
            <person name="Baniya A."/>
            <person name="Schwartz H.T."/>
            <person name="Tan C.-H."/>
            <person name="Antoshechkin I."/>
            <person name="Sternberg P.W."/>
            <person name="Goodrich-Blair H."/>
            <person name="Dillman A.R."/>
        </authorList>
    </citation>
    <scope>NUCLEOTIDE SEQUENCE</scope>
    <source>
        <strain evidence="2">PS9179</strain>
        <tissue evidence="2">Whole animal</tissue>
    </source>
</reference>
<gene>
    <name evidence="2" type="ORF">QR680_007332</name>
</gene>
<sequence length="68" mass="7733">MAVYVNLLVALFMQFLYRTVSGDAVDEGIDRFINSALDSFDSTLLDIKPKISEFAKELSKALTEEWQQ</sequence>
<dbReference type="AlphaFoldDB" id="A0AA39ICV3"/>